<dbReference type="EMBL" id="AP023096">
    <property type="protein sequence ID" value="BCE66114.1"/>
    <property type="molecule type" value="Genomic_DNA"/>
</dbReference>
<dbReference type="RefSeq" id="WP_304553586.1">
    <property type="nucleotide sequence ID" value="NZ_CP126001.1"/>
</dbReference>
<reference evidence="7" key="6">
    <citation type="submission" date="2020-05" db="EMBL/GenBank/DDBJ databases">
        <title>Complete genome sequence of Bradyrhizobium diazoefficiens XF9 isolated from soybean nodule.</title>
        <authorList>
            <person name="Noda R."/>
            <person name="Kakizaki K."/>
            <person name="Minamisawa K."/>
        </authorList>
    </citation>
    <scope>NUCLEOTIDE SEQUENCE</scope>
    <source>
        <strain evidence="7">XF9</strain>
    </source>
</reference>
<evidence type="ECO:0000313" key="7">
    <source>
        <dbReference type="EMBL" id="BCE84204.1"/>
    </source>
</evidence>
<name>A0A810C7J8_9BRAD</name>
<dbReference type="EMBL" id="AP023098">
    <property type="protein sequence ID" value="BCE84204.1"/>
    <property type="molecule type" value="Genomic_DNA"/>
</dbReference>
<gene>
    <name evidence="2" type="ORF">XF2B_48910</name>
    <name evidence="3" type="ORF">XF3B_50070</name>
    <name evidence="4" type="ORF">XF5B_49510</name>
    <name evidence="5" type="ORF">XF6B_49130</name>
    <name evidence="6" type="ORF">XF8B_47250</name>
    <name evidence="7" type="ORF">XF9B_56250</name>
</gene>
<keyword evidence="1" id="KW-1133">Transmembrane helix</keyword>
<evidence type="ECO:0000313" key="6">
    <source>
        <dbReference type="EMBL" id="BCE74614.1"/>
    </source>
</evidence>
<keyword evidence="1" id="KW-0812">Transmembrane</keyword>
<evidence type="ECO:0000313" key="4">
    <source>
        <dbReference type="EMBL" id="BCE57439.1"/>
    </source>
</evidence>
<organism evidence="7">
    <name type="scientific">Bradyrhizobium diazoefficiens</name>
    <dbReference type="NCBI Taxonomy" id="1355477"/>
    <lineage>
        <taxon>Bacteria</taxon>
        <taxon>Pseudomonadati</taxon>
        <taxon>Pseudomonadota</taxon>
        <taxon>Alphaproteobacteria</taxon>
        <taxon>Hyphomicrobiales</taxon>
        <taxon>Nitrobacteraceae</taxon>
        <taxon>Bradyrhizobium</taxon>
    </lineage>
</organism>
<protein>
    <submittedName>
        <fullName evidence="7">Uncharacterized protein</fullName>
    </submittedName>
</protein>
<evidence type="ECO:0000313" key="2">
    <source>
        <dbReference type="EMBL" id="BCE31122.1"/>
    </source>
</evidence>
<reference evidence="2" key="1">
    <citation type="submission" date="2020-05" db="EMBL/GenBank/DDBJ databases">
        <title>Complete genome sequence of Bradyrhizobium diazoefficiens XF2 isolated from soybean nodule.</title>
        <authorList>
            <person name="Noda R."/>
            <person name="Kakizaki K."/>
            <person name="Minamisawa K."/>
        </authorList>
    </citation>
    <scope>NUCLEOTIDE SEQUENCE</scope>
    <source>
        <strain evidence="2">XF2</strain>
    </source>
</reference>
<dbReference type="EMBL" id="AP023095">
    <property type="protein sequence ID" value="BCE57439.1"/>
    <property type="molecule type" value="Genomic_DNA"/>
</dbReference>
<feature type="transmembrane region" description="Helical" evidence="1">
    <location>
        <begin position="6"/>
        <end position="23"/>
    </location>
</feature>
<reference evidence="3" key="2">
    <citation type="submission" date="2020-05" db="EMBL/GenBank/DDBJ databases">
        <title>Complete genome sequence of Bradyrhizobium diazoefficiens XF3 isolated from soybean nodule.</title>
        <authorList>
            <person name="Noda R."/>
            <person name="Kakizaki K."/>
            <person name="Minamisawa K."/>
        </authorList>
    </citation>
    <scope>NUCLEOTIDE SEQUENCE</scope>
    <source>
        <strain evidence="3">XF3</strain>
    </source>
</reference>
<dbReference type="EMBL" id="AP023092">
    <property type="protein sequence ID" value="BCE31122.1"/>
    <property type="molecule type" value="Genomic_DNA"/>
</dbReference>
<evidence type="ECO:0000313" key="5">
    <source>
        <dbReference type="EMBL" id="BCE66114.1"/>
    </source>
</evidence>
<sequence length="51" mass="5567">MSNELVKVLILFALYAALEIALYSSSVGRLVSRAVRAARLTLSEQDARTAE</sequence>
<dbReference type="EMBL" id="AP023097">
    <property type="protein sequence ID" value="BCE74614.1"/>
    <property type="molecule type" value="Genomic_DNA"/>
</dbReference>
<reference evidence="6" key="5">
    <citation type="submission" date="2020-05" db="EMBL/GenBank/DDBJ databases">
        <title>Complete genome sequence of Bradyrhizobium diazoefficiens XF8 isolated from soybean nodule.</title>
        <authorList>
            <person name="Noda R."/>
            <person name="Kakizaki K."/>
            <person name="Minamisawa K."/>
        </authorList>
    </citation>
    <scope>NUCLEOTIDE SEQUENCE</scope>
    <source>
        <strain evidence="6">XF8</strain>
    </source>
</reference>
<proteinExistence type="predicted"/>
<evidence type="ECO:0000313" key="3">
    <source>
        <dbReference type="EMBL" id="BCE39976.1"/>
    </source>
</evidence>
<reference evidence="5" key="4">
    <citation type="submission" date="2020-05" db="EMBL/GenBank/DDBJ databases">
        <title>Complete genome sequence of Bradyrhizobium diazoefficiens XF6 isolated from soybean nodule.</title>
        <authorList>
            <person name="Noda R."/>
            <person name="Kakizaki K."/>
            <person name="Minamisawa K."/>
        </authorList>
    </citation>
    <scope>NUCLEOTIDE SEQUENCE</scope>
    <source>
        <strain evidence="5">XF6</strain>
    </source>
</reference>
<keyword evidence="1" id="KW-0472">Membrane</keyword>
<dbReference type="EMBL" id="AP023093">
    <property type="protein sequence ID" value="BCE39976.1"/>
    <property type="molecule type" value="Genomic_DNA"/>
</dbReference>
<accession>A0A810C7J8</accession>
<evidence type="ECO:0000256" key="1">
    <source>
        <dbReference type="SAM" id="Phobius"/>
    </source>
</evidence>
<dbReference type="AlphaFoldDB" id="A0A810C7J8"/>
<reference evidence="4" key="3">
    <citation type="submission" date="2020-05" db="EMBL/GenBank/DDBJ databases">
        <title>Complete genome sequence of Bradyrhizobium diazoefficiens XF5 isolated from soybean nodule.</title>
        <authorList>
            <person name="Noda R."/>
            <person name="Kakizaki K."/>
            <person name="Minamisawa K."/>
        </authorList>
    </citation>
    <scope>NUCLEOTIDE SEQUENCE</scope>
    <source>
        <strain evidence="4">XF5</strain>
    </source>
</reference>